<feature type="non-terminal residue" evidence="2">
    <location>
        <position position="68"/>
    </location>
</feature>
<sequence>MRPLKKILQGGYKHYYAIAFRDIRKVVATEKRRAKDIGDEDRVVAHGESEGGERHAENSYSAACTIDL</sequence>
<evidence type="ECO:0000256" key="1">
    <source>
        <dbReference type="SAM" id="MobiDB-lite"/>
    </source>
</evidence>
<dbReference type="AlphaFoldDB" id="X0S6H6"/>
<comment type="caution">
    <text evidence="2">The sequence shown here is derived from an EMBL/GenBank/DDBJ whole genome shotgun (WGS) entry which is preliminary data.</text>
</comment>
<proteinExistence type="predicted"/>
<protein>
    <submittedName>
        <fullName evidence="2">Uncharacterized protein</fullName>
    </submittedName>
</protein>
<feature type="compositionally biased region" description="Basic and acidic residues" evidence="1">
    <location>
        <begin position="31"/>
        <end position="57"/>
    </location>
</feature>
<gene>
    <name evidence="2" type="ORF">S01H1_08466</name>
</gene>
<dbReference type="EMBL" id="BARS01004340">
    <property type="protein sequence ID" value="GAF76658.1"/>
    <property type="molecule type" value="Genomic_DNA"/>
</dbReference>
<reference evidence="2" key="1">
    <citation type="journal article" date="2014" name="Front. Microbiol.">
        <title>High frequency of phylogenetically diverse reductive dehalogenase-homologous genes in deep subseafloor sedimentary metagenomes.</title>
        <authorList>
            <person name="Kawai M."/>
            <person name="Futagami T."/>
            <person name="Toyoda A."/>
            <person name="Takaki Y."/>
            <person name="Nishi S."/>
            <person name="Hori S."/>
            <person name="Arai W."/>
            <person name="Tsubouchi T."/>
            <person name="Morono Y."/>
            <person name="Uchiyama I."/>
            <person name="Ito T."/>
            <person name="Fujiyama A."/>
            <person name="Inagaki F."/>
            <person name="Takami H."/>
        </authorList>
    </citation>
    <scope>NUCLEOTIDE SEQUENCE</scope>
    <source>
        <strain evidence="2">Expedition CK06-06</strain>
    </source>
</reference>
<evidence type="ECO:0000313" key="2">
    <source>
        <dbReference type="EMBL" id="GAF76658.1"/>
    </source>
</evidence>
<accession>X0S6H6</accession>
<name>X0S6H6_9ZZZZ</name>
<organism evidence="2">
    <name type="scientific">marine sediment metagenome</name>
    <dbReference type="NCBI Taxonomy" id="412755"/>
    <lineage>
        <taxon>unclassified sequences</taxon>
        <taxon>metagenomes</taxon>
        <taxon>ecological metagenomes</taxon>
    </lineage>
</organism>
<feature type="region of interest" description="Disordered" evidence="1">
    <location>
        <begin position="31"/>
        <end position="68"/>
    </location>
</feature>